<keyword evidence="2" id="KW-1185">Reference proteome</keyword>
<dbReference type="PANTHER" id="PTHR43235:SF1">
    <property type="entry name" value="GLUTAMINE AMIDOTRANSFERASE PB2B2.05-RELATED"/>
    <property type="match status" value="1"/>
</dbReference>
<dbReference type="PROSITE" id="PS51273">
    <property type="entry name" value="GATASE_TYPE_1"/>
    <property type="match status" value="1"/>
</dbReference>
<dbReference type="Gene3D" id="3.40.50.880">
    <property type="match status" value="1"/>
</dbReference>
<protein>
    <submittedName>
        <fullName evidence="1">Putative glutamine amidotransferase</fullName>
    </submittedName>
</protein>
<dbReference type="Pfam" id="PF07722">
    <property type="entry name" value="Peptidase_C26"/>
    <property type="match status" value="1"/>
</dbReference>
<dbReference type="RefSeq" id="WP_092269170.1">
    <property type="nucleotide sequence ID" value="NZ_FORT01000008.1"/>
</dbReference>
<accession>A0A1I3WFN3</accession>
<dbReference type="GO" id="GO:0005829">
    <property type="term" value="C:cytosol"/>
    <property type="evidence" value="ECO:0007669"/>
    <property type="project" value="TreeGrafter"/>
</dbReference>
<dbReference type="InterPro" id="IPR029062">
    <property type="entry name" value="Class_I_gatase-like"/>
</dbReference>
<dbReference type="EMBL" id="FORT01000008">
    <property type="protein sequence ID" value="SFK06200.1"/>
    <property type="molecule type" value="Genomic_DNA"/>
</dbReference>
<dbReference type="InterPro" id="IPR044668">
    <property type="entry name" value="PuuD-like"/>
</dbReference>
<evidence type="ECO:0000313" key="2">
    <source>
        <dbReference type="Proteomes" id="UP000198915"/>
    </source>
</evidence>
<dbReference type="AlphaFoldDB" id="A0A1I3WFN3"/>
<keyword evidence="1" id="KW-0808">Transferase</keyword>
<dbReference type="PANTHER" id="PTHR43235">
    <property type="entry name" value="GLUTAMINE AMIDOTRANSFERASE PB2B2.05-RELATED"/>
    <property type="match status" value="1"/>
</dbReference>
<gene>
    <name evidence="1" type="ORF">SAMN05518846_10894</name>
</gene>
<dbReference type="InterPro" id="IPR011697">
    <property type="entry name" value="Peptidase_C26"/>
</dbReference>
<dbReference type="GO" id="GO:0006598">
    <property type="term" value="P:polyamine catabolic process"/>
    <property type="evidence" value="ECO:0007669"/>
    <property type="project" value="TreeGrafter"/>
</dbReference>
<name>A0A1I3WFN3_9BACL</name>
<evidence type="ECO:0000313" key="1">
    <source>
        <dbReference type="EMBL" id="SFK06200.1"/>
    </source>
</evidence>
<reference evidence="2" key="1">
    <citation type="submission" date="2016-10" db="EMBL/GenBank/DDBJ databases">
        <authorList>
            <person name="Varghese N."/>
            <person name="Submissions S."/>
        </authorList>
    </citation>
    <scope>NUCLEOTIDE SEQUENCE [LARGE SCALE GENOMIC DNA]</scope>
    <source>
        <strain evidence="2">OK042</strain>
    </source>
</reference>
<dbReference type="GO" id="GO:0016740">
    <property type="term" value="F:transferase activity"/>
    <property type="evidence" value="ECO:0007669"/>
    <property type="project" value="UniProtKB-KW"/>
</dbReference>
<dbReference type="CDD" id="cd01745">
    <property type="entry name" value="GATase1_2"/>
    <property type="match status" value="1"/>
</dbReference>
<proteinExistence type="predicted"/>
<dbReference type="GO" id="GO:0033969">
    <property type="term" value="F:gamma-glutamyl-gamma-aminobutyrate hydrolase activity"/>
    <property type="evidence" value="ECO:0007669"/>
    <property type="project" value="TreeGrafter"/>
</dbReference>
<sequence length="244" mass="26305">MRPIIGVACTKMYFPNNNLDQFFYVGSGYVEGIARSGGTPLILPLLTDADAPFRAMLESLDGLILTGGDDPAPHLYGEEPLQGLGHIEYERDLAELEVIKLALEMKKPILGICRGMQILNVACGGTLIQDIPSQVPGAFQHAQKGSRQYGAHKVTLQPGFVADAIGKTEILVNTSHHQAVKDVAPGFAMTGAAADGVIEAIESLDGLHVGLQWHPERMWGHDSDMQKIAEAFVAKVKQAKLQAR</sequence>
<keyword evidence="1" id="KW-0315">Glutamine amidotransferase</keyword>
<dbReference type="Proteomes" id="UP000198915">
    <property type="component" value="Unassembled WGS sequence"/>
</dbReference>
<dbReference type="SUPFAM" id="SSF52317">
    <property type="entry name" value="Class I glutamine amidotransferase-like"/>
    <property type="match status" value="1"/>
</dbReference>
<organism evidence="1 2">
    <name type="scientific">Brevibacillus centrosporus</name>
    <dbReference type="NCBI Taxonomy" id="54910"/>
    <lineage>
        <taxon>Bacteria</taxon>
        <taxon>Bacillati</taxon>
        <taxon>Bacillota</taxon>
        <taxon>Bacilli</taxon>
        <taxon>Bacillales</taxon>
        <taxon>Paenibacillaceae</taxon>
        <taxon>Brevibacillus</taxon>
    </lineage>
</organism>
<dbReference type="STRING" id="1884381.SAMN05518846_10894"/>